<dbReference type="InterPro" id="IPR007238">
    <property type="entry name" value="DNA_primase_lsu_euk/arc"/>
</dbReference>
<dbReference type="EMBL" id="JBBCAQ010000037">
    <property type="protein sequence ID" value="KAK7573910.1"/>
    <property type="molecule type" value="Genomic_DNA"/>
</dbReference>
<feature type="domain" description="DNA primase large subunit C-terminal" evidence="8">
    <location>
        <begin position="261"/>
        <end position="437"/>
    </location>
</feature>
<gene>
    <name evidence="9" type="ORF">V9T40_011101</name>
</gene>
<dbReference type="Pfam" id="PF04104">
    <property type="entry name" value="DNA_primase_lrg"/>
    <property type="match status" value="1"/>
</dbReference>
<dbReference type="InterPro" id="IPR058560">
    <property type="entry name" value="DNA_primase_C"/>
</dbReference>
<dbReference type="PANTHER" id="PTHR10537">
    <property type="entry name" value="DNA PRIMASE LARGE SUBUNIT"/>
    <property type="match status" value="1"/>
</dbReference>
<dbReference type="GO" id="GO:0046872">
    <property type="term" value="F:metal ion binding"/>
    <property type="evidence" value="ECO:0007669"/>
    <property type="project" value="UniProtKB-KW"/>
</dbReference>
<comment type="cofactor">
    <cofactor evidence="1">
        <name>[4Fe-4S] cluster</name>
        <dbReference type="ChEBI" id="CHEBI:49883"/>
    </cofactor>
</comment>
<evidence type="ECO:0000256" key="4">
    <source>
        <dbReference type="ARBA" id="ARBA00022705"/>
    </source>
</evidence>
<dbReference type="AlphaFoldDB" id="A0AAN9XZ84"/>
<evidence type="ECO:0000256" key="5">
    <source>
        <dbReference type="ARBA" id="ARBA00022723"/>
    </source>
</evidence>
<dbReference type="GO" id="GO:0006269">
    <property type="term" value="P:DNA replication, synthesis of primer"/>
    <property type="evidence" value="ECO:0007669"/>
    <property type="project" value="UniProtKB-KW"/>
</dbReference>
<comment type="caution">
    <text evidence="9">The sequence shown here is derived from an EMBL/GenBank/DDBJ whole genome shotgun (WGS) entry which is preliminary data.</text>
</comment>
<dbReference type="Pfam" id="PF26466">
    <property type="entry name" value="DNA_primase_lrg_N"/>
    <property type="match status" value="1"/>
</dbReference>
<name>A0AAN9XZ84_9HEMI</name>
<proteinExistence type="predicted"/>
<sequence>MIFYLIPPRVRIDLTNFNECCFSRFKFFIEKADSRDYDTIIEKLIPGTKMDQIGHFLLRCFCTYHPVAKDFIIRQEVNLFFHRLETLSWSDCRKSCKTILKQIPLFHNYKVFNSIKRCVEKPYCAELLWSTLKNICETLLNHSIGHHLKTDCNSNCKKYCEKVPFQMCLSLIRNRAVQLQDGFALVPCSMWNFLLVELFRHHYEFGLTMISNTILPYLSSDVRWTIAFNQLSNTYDSFKQRKSLISQSHLSARQVDHEKIYFPPCMVHLLKMLRTQHRLSHQWRYNFSLFLKDIGLSVDESIEFWKTEYSKSCTAGSSCTHSWQANHRKYIYSIRHLYGLEGSRLQKKSKTCKAYQDMSLGIREEGGCPFVHFDETNLMASLSSEVTQKNDIVTEIFRLKAANNPCGACNVYREAYYIKILQQNEPLEKFTSPLTFYRSVKLCSNQSLDW</sequence>
<keyword evidence="6" id="KW-0408">Iron</keyword>
<dbReference type="GO" id="GO:0005658">
    <property type="term" value="C:alpha DNA polymerase:primase complex"/>
    <property type="evidence" value="ECO:0007669"/>
    <property type="project" value="TreeGrafter"/>
</dbReference>
<evidence type="ECO:0000313" key="9">
    <source>
        <dbReference type="EMBL" id="KAK7573910.1"/>
    </source>
</evidence>
<keyword evidence="3" id="KW-0639">Primosome</keyword>
<evidence type="ECO:0000256" key="2">
    <source>
        <dbReference type="ARBA" id="ARBA00022485"/>
    </source>
</evidence>
<keyword evidence="10" id="KW-1185">Reference proteome</keyword>
<evidence type="ECO:0000256" key="7">
    <source>
        <dbReference type="ARBA" id="ARBA00023014"/>
    </source>
</evidence>
<dbReference type="Gene3D" id="1.20.930.80">
    <property type="match status" value="1"/>
</dbReference>
<dbReference type="Proteomes" id="UP001367676">
    <property type="component" value="Unassembled WGS sequence"/>
</dbReference>
<keyword evidence="7" id="KW-0411">Iron-sulfur</keyword>
<organism evidence="9 10">
    <name type="scientific">Parthenolecanium corni</name>
    <dbReference type="NCBI Taxonomy" id="536013"/>
    <lineage>
        <taxon>Eukaryota</taxon>
        <taxon>Metazoa</taxon>
        <taxon>Ecdysozoa</taxon>
        <taxon>Arthropoda</taxon>
        <taxon>Hexapoda</taxon>
        <taxon>Insecta</taxon>
        <taxon>Pterygota</taxon>
        <taxon>Neoptera</taxon>
        <taxon>Paraneoptera</taxon>
        <taxon>Hemiptera</taxon>
        <taxon>Sternorrhyncha</taxon>
        <taxon>Coccoidea</taxon>
        <taxon>Coccidae</taxon>
        <taxon>Parthenolecanium</taxon>
    </lineage>
</organism>
<evidence type="ECO:0000256" key="1">
    <source>
        <dbReference type="ARBA" id="ARBA00001966"/>
    </source>
</evidence>
<evidence type="ECO:0000256" key="6">
    <source>
        <dbReference type="ARBA" id="ARBA00023004"/>
    </source>
</evidence>
<evidence type="ECO:0000256" key="3">
    <source>
        <dbReference type="ARBA" id="ARBA00022515"/>
    </source>
</evidence>
<evidence type="ECO:0000259" key="8">
    <source>
        <dbReference type="Pfam" id="PF04104"/>
    </source>
</evidence>
<protein>
    <recommendedName>
        <fullName evidence="8">DNA primase large subunit C-terminal domain-containing protein</fullName>
    </recommendedName>
</protein>
<accession>A0AAN9XZ84</accession>
<keyword evidence="5" id="KW-0479">Metal-binding</keyword>
<dbReference type="GO" id="GO:0006270">
    <property type="term" value="P:DNA replication initiation"/>
    <property type="evidence" value="ECO:0007669"/>
    <property type="project" value="TreeGrafter"/>
</dbReference>
<dbReference type="PANTHER" id="PTHR10537:SF4">
    <property type="entry name" value="DNA PRIMASE LARGE SUBUNIT"/>
    <property type="match status" value="1"/>
</dbReference>
<evidence type="ECO:0000313" key="10">
    <source>
        <dbReference type="Proteomes" id="UP001367676"/>
    </source>
</evidence>
<keyword evidence="2" id="KW-0004">4Fe-4S</keyword>
<reference evidence="9 10" key="1">
    <citation type="submission" date="2024-03" db="EMBL/GenBank/DDBJ databases">
        <title>Adaptation during the transition from Ophiocordyceps entomopathogen to insect associate is accompanied by gene loss and intensified selection.</title>
        <authorList>
            <person name="Ward C.M."/>
            <person name="Onetto C.A."/>
            <person name="Borneman A.R."/>
        </authorList>
    </citation>
    <scope>NUCLEOTIDE SEQUENCE [LARGE SCALE GENOMIC DNA]</scope>
    <source>
        <strain evidence="9">AWRI1</strain>
        <tissue evidence="9">Single Adult Female</tissue>
    </source>
</reference>
<keyword evidence="4" id="KW-0235">DNA replication</keyword>
<dbReference type="GO" id="GO:0051539">
    <property type="term" value="F:4 iron, 4 sulfur cluster binding"/>
    <property type="evidence" value="ECO:0007669"/>
    <property type="project" value="UniProtKB-KW"/>
</dbReference>